<sequence>MSQPPPDPIQWYEGMLLTPQHFQQSWLRQDAVLHYHMARLSPFHYGVGRLKVDPAMLVVGVFRVLALEAVLPDGLVVSHPSDGAGDLQISLVGHADQLKEAPATIHLVAPVYKPGAAAGGELARFRSVDGAPVVDENTGDNEQAMPRLRPRLSLLIGDEVPQKYTALPIARVAYQNEAFQLTDYQPPCFAAASDSALTDAGRSLAKRLREKASFLAGRLRAPGGAMQPSMLADARHAVQCMVAGLPPLEALLGAGPLHPFALHGALCAVAGHVSTLGPGLLPPLFDRYDHADPLGSLRPIIDFIERMIDTVSESYATIRFAADEAGFRLKIETAWLEGATGLLVGLRLAPGQTEAEAESWMSDSLIASAGIMGVLRERRLRGAMRGRVERDDRLEVTPERGVLLFRITADPSFIEPGQVLEIANPGERQGVRRPAEIALFVAPPGSRPAGGAT</sequence>
<dbReference type="InterPro" id="IPR010263">
    <property type="entry name" value="T6SS_TssK"/>
</dbReference>
<dbReference type="OrthoDB" id="9775333at2"/>
<dbReference type="PANTHER" id="PTHR35566:SF1">
    <property type="entry name" value="TYPE VI SECRETION SYSTEM BASEPLATE COMPONENT TSSK1"/>
    <property type="match status" value="1"/>
</dbReference>
<accession>A0A418VUP6</accession>
<reference evidence="1 2" key="1">
    <citation type="submission" date="2018-09" db="EMBL/GenBank/DDBJ databases">
        <authorList>
            <person name="Zhu H."/>
        </authorList>
    </citation>
    <scope>NUCLEOTIDE SEQUENCE [LARGE SCALE GENOMIC DNA]</scope>
    <source>
        <strain evidence="1 2">K2W22B-5</strain>
    </source>
</reference>
<evidence type="ECO:0000313" key="1">
    <source>
        <dbReference type="EMBL" id="RJF80877.1"/>
    </source>
</evidence>
<dbReference type="PANTHER" id="PTHR35566">
    <property type="entry name" value="BLR3599 PROTEIN"/>
    <property type="match status" value="1"/>
</dbReference>
<keyword evidence="2" id="KW-1185">Reference proteome</keyword>
<dbReference type="EMBL" id="QYUL01000002">
    <property type="protein sequence ID" value="RJF80877.1"/>
    <property type="molecule type" value="Genomic_DNA"/>
</dbReference>
<dbReference type="NCBIfam" id="TIGR03353">
    <property type="entry name" value="VI_chp_4"/>
    <property type="match status" value="1"/>
</dbReference>
<organism evidence="1 2">
    <name type="scientific">Azospirillum cavernae</name>
    <dbReference type="NCBI Taxonomy" id="2320860"/>
    <lineage>
        <taxon>Bacteria</taxon>
        <taxon>Pseudomonadati</taxon>
        <taxon>Pseudomonadota</taxon>
        <taxon>Alphaproteobacteria</taxon>
        <taxon>Rhodospirillales</taxon>
        <taxon>Azospirillaceae</taxon>
        <taxon>Azospirillum</taxon>
    </lineage>
</organism>
<dbReference type="Proteomes" id="UP000283458">
    <property type="component" value="Unassembled WGS sequence"/>
</dbReference>
<gene>
    <name evidence="1" type="ORF">D3877_11580</name>
</gene>
<evidence type="ECO:0000313" key="2">
    <source>
        <dbReference type="Proteomes" id="UP000283458"/>
    </source>
</evidence>
<dbReference type="Pfam" id="PF05936">
    <property type="entry name" value="T6SS_VasE"/>
    <property type="match status" value="1"/>
</dbReference>
<comment type="caution">
    <text evidence="1">The sequence shown here is derived from an EMBL/GenBank/DDBJ whole genome shotgun (WGS) entry which is preliminary data.</text>
</comment>
<name>A0A418VUP6_9PROT</name>
<proteinExistence type="predicted"/>
<protein>
    <submittedName>
        <fullName evidence="1">Type VI secretion system baseplate subunit TssK</fullName>
    </submittedName>
</protein>
<dbReference type="RefSeq" id="WP_119830966.1">
    <property type="nucleotide sequence ID" value="NZ_QYUL01000002.1"/>
</dbReference>
<dbReference type="AlphaFoldDB" id="A0A418VUP6"/>